<dbReference type="Proteomes" id="UP001160142">
    <property type="component" value="Unassembled WGS sequence"/>
</dbReference>
<reference evidence="2 3" key="1">
    <citation type="submission" date="2023-04" db="EMBL/GenBank/DDBJ databases">
        <title>Genome Encyclopedia of Bacteria and Archaea VI: Functional Genomics of Type Strains.</title>
        <authorList>
            <person name="Whitman W."/>
        </authorList>
    </citation>
    <scope>NUCLEOTIDE SEQUENCE [LARGE SCALE GENOMIC DNA]</scope>
    <source>
        <strain evidence="2 3">SG_E_30_P1</strain>
    </source>
</reference>
<gene>
    <name evidence="2" type="ORF">M2152_002485</name>
</gene>
<proteinExistence type="predicted"/>
<keyword evidence="3" id="KW-1185">Reference proteome</keyword>
<protein>
    <submittedName>
        <fullName evidence="2">Uncharacterized protein</fullName>
    </submittedName>
</protein>
<dbReference type="EMBL" id="JARXVQ010000001">
    <property type="protein sequence ID" value="MDH6182303.1"/>
    <property type="molecule type" value="Genomic_DNA"/>
</dbReference>
<evidence type="ECO:0000313" key="2">
    <source>
        <dbReference type="EMBL" id="MDH6182303.1"/>
    </source>
</evidence>
<evidence type="ECO:0000313" key="3">
    <source>
        <dbReference type="Proteomes" id="UP001160142"/>
    </source>
</evidence>
<sequence length="76" mass="8523">MSSVNPEKQRLAWWQRLNRALFPFMGPAQLGPFGEEPLPSVAEKPCPLCGNAMSQHTFERSQDRTATRMHCPPAAN</sequence>
<dbReference type="RefSeq" id="WP_322134586.1">
    <property type="nucleotide sequence ID" value="NZ_CP085036.1"/>
</dbReference>
<evidence type="ECO:0000256" key="1">
    <source>
        <dbReference type="SAM" id="MobiDB-lite"/>
    </source>
</evidence>
<comment type="caution">
    <text evidence="2">The sequence shown here is derived from an EMBL/GenBank/DDBJ whole genome shotgun (WGS) entry which is preliminary data.</text>
</comment>
<name>A0ABT6KS32_9MICO</name>
<accession>A0ABT6KS32</accession>
<feature type="compositionally biased region" description="Basic and acidic residues" evidence="1">
    <location>
        <begin position="57"/>
        <end position="66"/>
    </location>
</feature>
<feature type="region of interest" description="Disordered" evidence="1">
    <location>
        <begin position="57"/>
        <end position="76"/>
    </location>
</feature>
<organism evidence="2 3">
    <name type="scientific">Antiquaquibacter oligotrophicus</name>
    <dbReference type="NCBI Taxonomy" id="2880260"/>
    <lineage>
        <taxon>Bacteria</taxon>
        <taxon>Bacillati</taxon>
        <taxon>Actinomycetota</taxon>
        <taxon>Actinomycetes</taxon>
        <taxon>Micrococcales</taxon>
        <taxon>Microbacteriaceae</taxon>
        <taxon>Antiquaquibacter</taxon>
    </lineage>
</organism>